<dbReference type="EMBL" id="UGQL01000001">
    <property type="protein sequence ID" value="STZ27141.1"/>
    <property type="molecule type" value="Genomic_DNA"/>
</dbReference>
<proteinExistence type="predicted"/>
<dbReference type="Proteomes" id="UP000255024">
    <property type="component" value="Unassembled WGS sequence"/>
</dbReference>
<organism evidence="1 2">
    <name type="scientific">Myroides odoratus</name>
    <name type="common">Flavobacterium odoratum</name>
    <dbReference type="NCBI Taxonomy" id="256"/>
    <lineage>
        <taxon>Bacteria</taxon>
        <taxon>Pseudomonadati</taxon>
        <taxon>Bacteroidota</taxon>
        <taxon>Flavobacteriia</taxon>
        <taxon>Flavobacteriales</taxon>
        <taxon>Flavobacteriaceae</taxon>
        <taxon>Myroides</taxon>
    </lineage>
</organism>
<dbReference type="Gene3D" id="3.30.70.1280">
    <property type="entry name" value="SP0830-like domains"/>
    <property type="match status" value="1"/>
</dbReference>
<sequence>MTTYIALLRAINVSGKNKITMDVLKQLFHTIGFAQVQTYIQSGNVIFQSEETDINTITNRIEQALTDQLGLFVSVLTLPLTSLQTILGHCPFTQPEQQAQLYISFFNSKPTVLEPKGLFNKKAPEEHLVLTDTAAYFVAANGYGKTKITNALLEQKLHVVATTRNYKTCLKLLELAALPQ</sequence>
<dbReference type="SUPFAM" id="SSF160379">
    <property type="entry name" value="SP0830-like"/>
    <property type="match status" value="1"/>
</dbReference>
<reference evidence="1 2" key="1">
    <citation type="submission" date="2018-06" db="EMBL/GenBank/DDBJ databases">
        <authorList>
            <consortium name="Pathogen Informatics"/>
            <person name="Doyle S."/>
        </authorList>
    </citation>
    <scope>NUCLEOTIDE SEQUENCE [LARGE SCALE GENOMIC DNA]</scope>
    <source>
        <strain evidence="1 2">NCTC11179</strain>
    </source>
</reference>
<dbReference type="Pfam" id="PF08002">
    <property type="entry name" value="DUF1697"/>
    <property type="match status" value="1"/>
</dbReference>
<keyword evidence="2" id="KW-1185">Reference proteome</keyword>
<dbReference type="InterPro" id="IPR012545">
    <property type="entry name" value="DUF1697"/>
</dbReference>
<dbReference type="PIRSF" id="PIRSF008502">
    <property type="entry name" value="UCP008502"/>
    <property type="match status" value="1"/>
</dbReference>
<protein>
    <submittedName>
        <fullName evidence="1">Uncharacterized protein conserved in bacteria</fullName>
    </submittedName>
</protein>
<evidence type="ECO:0000313" key="2">
    <source>
        <dbReference type="Proteomes" id="UP000255024"/>
    </source>
</evidence>
<name>A0A378RLI8_MYROD</name>
<dbReference type="RefSeq" id="WP_115090136.1">
    <property type="nucleotide sequence ID" value="NZ_CP068107.1"/>
</dbReference>
<dbReference type="PANTHER" id="PTHR36439">
    <property type="entry name" value="BLL4334 PROTEIN"/>
    <property type="match status" value="1"/>
</dbReference>
<evidence type="ECO:0000313" key="1">
    <source>
        <dbReference type="EMBL" id="STZ27141.1"/>
    </source>
</evidence>
<dbReference type="AlphaFoldDB" id="A0A378RLI8"/>
<gene>
    <name evidence="1" type="ORF">NCTC11179_00674</name>
</gene>
<dbReference type="PANTHER" id="PTHR36439:SF1">
    <property type="entry name" value="DUF1697 DOMAIN-CONTAINING PROTEIN"/>
    <property type="match status" value="1"/>
</dbReference>
<accession>A0A378RLI8</accession>